<reference evidence="1" key="1">
    <citation type="submission" date="2022-11" db="EMBL/GenBank/DDBJ databases">
        <authorList>
            <person name="Kikuchi T."/>
        </authorList>
    </citation>
    <scope>NUCLEOTIDE SEQUENCE</scope>
    <source>
        <strain evidence="1">PS1010</strain>
    </source>
</reference>
<dbReference type="OrthoDB" id="5821176at2759"/>
<evidence type="ECO:0000313" key="2">
    <source>
        <dbReference type="Proteomes" id="UP001152747"/>
    </source>
</evidence>
<sequence>MCDAQQTNNLDNRRRKCVVCEKLVSFNYATSFTSVADKQKLWAECLMGGNEQLAEELLEKTTKGRKYICFDHFGKEHFRQREDGKIELVRNAFPLAFNSTEEVQKLPFDEKMFEILVNASNYWIEETMRNVK</sequence>
<evidence type="ECO:0000313" key="1">
    <source>
        <dbReference type="EMBL" id="CAI5449530.1"/>
    </source>
</evidence>
<proteinExistence type="predicted"/>
<organism evidence="1 2">
    <name type="scientific">Caenorhabditis angaria</name>
    <dbReference type="NCBI Taxonomy" id="860376"/>
    <lineage>
        <taxon>Eukaryota</taxon>
        <taxon>Metazoa</taxon>
        <taxon>Ecdysozoa</taxon>
        <taxon>Nematoda</taxon>
        <taxon>Chromadorea</taxon>
        <taxon>Rhabditida</taxon>
        <taxon>Rhabditina</taxon>
        <taxon>Rhabditomorpha</taxon>
        <taxon>Rhabditoidea</taxon>
        <taxon>Rhabditidae</taxon>
        <taxon>Peloderinae</taxon>
        <taxon>Caenorhabditis</taxon>
    </lineage>
</organism>
<gene>
    <name evidence="1" type="ORF">CAMP_LOCUS12167</name>
</gene>
<evidence type="ECO:0008006" key="3">
    <source>
        <dbReference type="Google" id="ProtNLM"/>
    </source>
</evidence>
<dbReference type="AlphaFoldDB" id="A0A9P1N315"/>
<name>A0A9P1N315_9PELO</name>
<comment type="caution">
    <text evidence="1">The sequence shown here is derived from an EMBL/GenBank/DDBJ whole genome shotgun (WGS) entry which is preliminary data.</text>
</comment>
<accession>A0A9P1N315</accession>
<dbReference type="Proteomes" id="UP001152747">
    <property type="component" value="Unassembled WGS sequence"/>
</dbReference>
<keyword evidence="2" id="KW-1185">Reference proteome</keyword>
<protein>
    <recommendedName>
        <fullName evidence="3">THAP-type domain-containing protein</fullName>
    </recommendedName>
</protein>
<dbReference type="EMBL" id="CANHGI010000004">
    <property type="protein sequence ID" value="CAI5449530.1"/>
    <property type="molecule type" value="Genomic_DNA"/>
</dbReference>